<dbReference type="InterPro" id="IPR013785">
    <property type="entry name" value="Aldolase_TIM"/>
</dbReference>
<dbReference type="RefSeq" id="WP_200759486.1">
    <property type="nucleotide sequence ID" value="NZ_AP023366.1"/>
</dbReference>
<accession>A0A7I8DBP7</accession>
<dbReference type="AlphaFoldDB" id="A0A7I8DBP7"/>
<evidence type="ECO:0000256" key="1">
    <source>
        <dbReference type="ARBA" id="ARBA00010424"/>
    </source>
</evidence>
<dbReference type="Gene3D" id="3.20.20.70">
    <property type="entry name" value="Aldolase class I"/>
    <property type="match status" value="1"/>
</dbReference>
<dbReference type="Pfam" id="PF02679">
    <property type="entry name" value="ComA"/>
    <property type="match status" value="1"/>
</dbReference>
<organism evidence="2 3">
    <name type="scientific">Effusibacillus dendaii</name>
    <dbReference type="NCBI Taxonomy" id="2743772"/>
    <lineage>
        <taxon>Bacteria</taxon>
        <taxon>Bacillati</taxon>
        <taxon>Bacillota</taxon>
        <taxon>Bacilli</taxon>
        <taxon>Bacillales</taxon>
        <taxon>Alicyclobacillaceae</taxon>
        <taxon>Effusibacillus</taxon>
    </lineage>
</organism>
<dbReference type="KEGG" id="eff:skT53_03360"/>
<gene>
    <name evidence="2" type="ORF">skT53_03360</name>
</gene>
<keyword evidence="3" id="KW-1185">Reference proteome</keyword>
<protein>
    <submittedName>
        <fullName evidence="2">Phosphosulfolactate synthase</fullName>
    </submittedName>
</protein>
<sequence length="291" mass="32578">MAEVSLQKPWEFILDDPLPGRNEKPRISGWTMLIDTGLGIRQTMDLAEIASGYIDFLKIGFGTSQLYGKSLLLNKINMLRDYQIHVYPGGTLLESAVMQNRWKEFMQEAKKIGFSAIEVSDGTLSISKGLRKQLIEEARDLGFLVLSEVGKKEEGTHLPIAEQLEIIEQDLEAGACKVIMEGRESGKSVGIYEANGNIRENDMDFLLNKISSPDLIIWEAPLKSQQQELIARLGGNVNLGNIAPHDILSVEALRRGLRSDTLRHAVQNQRESEMYVANPSRFMTSIYVEGQ</sequence>
<reference evidence="2 3" key="1">
    <citation type="submission" date="2020-08" db="EMBL/GenBank/DDBJ databases">
        <title>Complete Genome Sequence of Effusibacillus dendaii Strain skT53, Isolated from Farmland soil.</title>
        <authorList>
            <person name="Konishi T."/>
            <person name="Kawasaki H."/>
        </authorList>
    </citation>
    <scope>NUCLEOTIDE SEQUENCE [LARGE SCALE GENOMIC DNA]</scope>
    <source>
        <strain evidence="3">skT53</strain>
    </source>
</reference>
<proteinExistence type="inferred from homology"/>
<dbReference type="EMBL" id="AP023366">
    <property type="protein sequence ID" value="BCJ85351.1"/>
    <property type="molecule type" value="Genomic_DNA"/>
</dbReference>
<evidence type="ECO:0000313" key="2">
    <source>
        <dbReference type="EMBL" id="BCJ85351.1"/>
    </source>
</evidence>
<dbReference type="Proteomes" id="UP000593802">
    <property type="component" value="Chromosome"/>
</dbReference>
<dbReference type="InterPro" id="IPR036112">
    <property type="entry name" value="ComA_synth_sf"/>
</dbReference>
<dbReference type="InterPro" id="IPR003830">
    <property type="entry name" value="ComA_synth"/>
</dbReference>
<name>A0A7I8DBP7_9BACL</name>
<evidence type="ECO:0000313" key="3">
    <source>
        <dbReference type="Proteomes" id="UP000593802"/>
    </source>
</evidence>
<comment type="similarity">
    <text evidence="1">Belongs to the phosphosulfolactate synthase family.</text>
</comment>
<dbReference type="SUPFAM" id="SSF102110">
    <property type="entry name" value="(2r)-phospho-3-sulfolactate synthase ComA"/>
    <property type="match status" value="1"/>
</dbReference>